<proteinExistence type="predicted"/>
<dbReference type="Proteomes" id="UP001307849">
    <property type="component" value="Unassembled WGS sequence"/>
</dbReference>
<organism evidence="1 2">
    <name type="scientific">Arthrobotrys conoides</name>
    <dbReference type="NCBI Taxonomy" id="74498"/>
    <lineage>
        <taxon>Eukaryota</taxon>
        <taxon>Fungi</taxon>
        <taxon>Dikarya</taxon>
        <taxon>Ascomycota</taxon>
        <taxon>Pezizomycotina</taxon>
        <taxon>Orbiliomycetes</taxon>
        <taxon>Orbiliales</taxon>
        <taxon>Orbiliaceae</taxon>
        <taxon>Arthrobotrys</taxon>
    </lineage>
</organism>
<accession>A0AAN8N4M3</accession>
<dbReference type="AlphaFoldDB" id="A0AAN8N4M3"/>
<dbReference type="Gene3D" id="3.80.10.10">
    <property type="entry name" value="Ribonuclease Inhibitor"/>
    <property type="match status" value="1"/>
</dbReference>
<protein>
    <submittedName>
        <fullName evidence="1">Uncharacterized protein</fullName>
    </submittedName>
</protein>
<gene>
    <name evidence="1" type="ORF">TWF506_003205</name>
</gene>
<keyword evidence="2" id="KW-1185">Reference proteome</keyword>
<dbReference type="InterPro" id="IPR032675">
    <property type="entry name" value="LRR_dom_sf"/>
</dbReference>
<name>A0AAN8N4M3_9PEZI</name>
<evidence type="ECO:0000313" key="2">
    <source>
        <dbReference type="Proteomes" id="UP001307849"/>
    </source>
</evidence>
<comment type="caution">
    <text evidence="1">The sequence shown here is derived from an EMBL/GenBank/DDBJ whole genome shotgun (WGS) entry which is preliminary data.</text>
</comment>
<reference evidence="1 2" key="1">
    <citation type="submission" date="2019-10" db="EMBL/GenBank/DDBJ databases">
        <authorList>
            <person name="Palmer J.M."/>
        </authorList>
    </citation>
    <scope>NUCLEOTIDE SEQUENCE [LARGE SCALE GENOMIC DNA]</scope>
    <source>
        <strain evidence="1 2">TWF506</strain>
    </source>
</reference>
<sequence length="472" mass="53621">MHNSRLPGRSTFTIGVEPRSKSLQKDDFFVRLVLQKLLGSGSCLSTIRIHEKISIKSLHLILSAIPSLRNLKVEAIGRLDPIKLTFSSVPPENETKLNRPDRYEINALEKATEPLKIESLEFGIFENDLALSLLQTVRRCGSTMREFFIGIKSPGETNFETWSSSYDGGGLEAMMEEGDVISLPALEKLSIISDIQTNTSITGFSQLFIHLVRDCQRLTKLKFEYCDVRKIMLALQEQGAKIQSLQIYPGIPLESPNEETNLLETRGSLQTLSMTPHPRANSPDIDTIFEHRGSIKRLCLRCGNGCFTRDKPYSCTVMSTLLGSSEATKQHQLNMENWPQLEELGIECTSLETIPIIHRLKFLFLMLNNPTSERVVSEQKYKDIVDQYIVKLWRDSMSRYGEPPKLQVLATPRRHSPVIDYGVIYYVPHAELKLPDGTPVVTQYTALSDIFEEPSWSVLLEKNNDQDHTFWE</sequence>
<evidence type="ECO:0000313" key="1">
    <source>
        <dbReference type="EMBL" id="KAK6502625.1"/>
    </source>
</evidence>
<dbReference type="EMBL" id="JAVHJM010000011">
    <property type="protein sequence ID" value="KAK6502625.1"/>
    <property type="molecule type" value="Genomic_DNA"/>
</dbReference>